<keyword evidence="1" id="KW-1133">Transmembrane helix</keyword>
<keyword evidence="1" id="KW-0812">Transmembrane</keyword>
<protein>
    <submittedName>
        <fullName evidence="3">Pilus assembly protein</fullName>
    </submittedName>
</protein>
<evidence type="ECO:0000313" key="4">
    <source>
        <dbReference type="Proteomes" id="UP000441523"/>
    </source>
</evidence>
<evidence type="ECO:0000313" key="3">
    <source>
        <dbReference type="EMBL" id="KAB1072645.1"/>
    </source>
</evidence>
<dbReference type="Pfam" id="PF07811">
    <property type="entry name" value="TadE"/>
    <property type="match status" value="1"/>
</dbReference>
<evidence type="ECO:0000256" key="1">
    <source>
        <dbReference type="SAM" id="Phobius"/>
    </source>
</evidence>
<feature type="domain" description="TadE-like" evidence="2">
    <location>
        <begin position="27"/>
        <end position="69"/>
    </location>
</feature>
<dbReference type="Proteomes" id="UP000441523">
    <property type="component" value="Unassembled WGS sequence"/>
</dbReference>
<organism evidence="3 4">
    <name type="scientific">Methylobacterium planeticum</name>
    <dbReference type="NCBI Taxonomy" id="2615211"/>
    <lineage>
        <taxon>Bacteria</taxon>
        <taxon>Pseudomonadati</taxon>
        <taxon>Pseudomonadota</taxon>
        <taxon>Alphaproteobacteria</taxon>
        <taxon>Hyphomicrobiales</taxon>
        <taxon>Methylobacteriaceae</taxon>
        <taxon>Methylobacterium</taxon>
    </lineage>
</organism>
<dbReference type="InterPro" id="IPR012495">
    <property type="entry name" value="TadE-like_dom"/>
</dbReference>
<name>A0A6N6MT44_9HYPH</name>
<feature type="transmembrane region" description="Helical" evidence="1">
    <location>
        <begin position="39"/>
        <end position="57"/>
    </location>
</feature>
<dbReference type="EMBL" id="VZZJ01000012">
    <property type="protein sequence ID" value="KAB1072645.1"/>
    <property type="molecule type" value="Genomic_DNA"/>
</dbReference>
<keyword evidence="4" id="KW-1185">Reference proteome</keyword>
<accession>A0A6N6MT44</accession>
<gene>
    <name evidence="3" type="ORF">F6X51_15280</name>
</gene>
<sequence length="154" mass="15902">MMRWHMSSRRGMRAQAAAGSLVGARSGAAAIEFALVAPLFLAFLMGIIAFGSFFGYAHSLQIAASESARAAIAGLDAPERIQLATRAAERSLAGSPLLSGAAVAITVGPDAADPDVFTVTLTYDLNGVLLSLAPRVLPLPHSLSRTASIRRGGL</sequence>
<evidence type="ECO:0000259" key="2">
    <source>
        <dbReference type="Pfam" id="PF07811"/>
    </source>
</evidence>
<dbReference type="AlphaFoldDB" id="A0A6N6MT44"/>
<keyword evidence="1" id="KW-0472">Membrane</keyword>
<comment type="caution">
    <text evidence="3">The sequence shown here is derived from an EMBL/GenBank/DDBJ whole genome shotgun (WGS) entry which is preliminary data.</text>
</comment>
<proteinExistence type="predicted"/>
<reference evidence="3 4" key="1">
    <citation type="submission" date="2019-09" db="EMBL/GenBank/DDBJ databases">
        <title>YIM 132548 draft genome.</title>
        <authorList>
            <person name="Jiang L."/>
        </authorList>
    </citation>
    <scope>NUCLEOTIDE SEQUENCE [LARGE SCALE GENOMIC DNA]</scope>
    <source>
        <strain evidence="3 4">YIM 132548</strain>
    </source>
</reference>